<accession>A0ABS0EFS9</accession>
<sequence length="373" mass="42509">MGKWEEIQIEKLFKIRSGNFIKRKDISENKEFPVYGGNGITGYAEDFNLEGENIIIGRVGAKCGNVRFIKEKIWLTDNAFYISEYFEEFDKQFLKLFLEHYNLGSTANQAAQPVISYKGIKEIKIPLPPLPEQQRIVKKLDGLFAKIDQAIGLLEENILHTQALMGSVLDEIYSDGDTMLKEVCVPGPKKSEVRDLDDNLEVSFLPMRDLNEHDINFIPNETRKISEVYKGYTYFADGDIVLAKVTPCFENGKAGLAKDLVNGIGFGSSEYHVLRPKVNMLPEWIYFSVLTEQFRVTGKENMTGAGGLKRVPRPFLEEWKIPVPKLSIQKKQVKRIVQIQEETKKLETSIQEKLDDLKALKSSLLDQAFKGEM</sequence>
<dbReference type="InterPro" id="IPR000055">
    <property type="entry name" value="Restrct_endonuc_typeI_TRD"/>
</dbReference>
<evidence type="ECO:0000256" key="2">
    <source>
        <dbReference type="ARBA" id="ARBA00022747"/>
    </source>
</evidence>
<comment type="caution">
    <text evidence="5">The sequence shown here is derived from an EMBL/GenBank/DDBJ whole genome shotgun (WGS) entry which is preliminary data.</text>
</comment>
<keyword evidence="6" id="KW-1185">Reference proteome</keyword>
<dbReference type="RefSeq" id="WP_195870542.1">
    <property type="nucleotide sequence ID" value="NZ_JADOET010000003.1"/>
</dbReference>
<dbReference type="GO" id="GO:0004519">
    <property type="term" value="F:endonuclease activity"/>
    <property type="evidence" value="ECO:0007669"/>
    <property type="project" value="UniProtKB-KW"/>
</dbReference>
<organism evidence="5 6">
    <name type="scientific">Winogradskyella marina</name>
    <dbReference type="NCBI Taxonomy" id="2785530"/>
    <lineage>
        <taxon>Bacteria</taxon>
        <taxon>Pseudomonadati</taxon>
        <taxon>Bacteroidota</taxon>
        <taxon>Flavobacteriia</taxon>
        <taxon>Flavobacteriales</taxon>
        <taxon>Flavobacteriaceae</taxon>
        <taxon>Winogradskyella</taxon>
    </lineage>
</organism>
<dbReference type="InterPro" id="IPR052021">
    <property type="entry name" value="Type-I_RS_S_subunit"/>
</dbReference>
<evidence type="ECO:0000259" key="4">
    <source>
        <dbReference type="Pfam" id="PF01420"/>
    </source>
</evidence>
<evidence type="ECO:0000313" key="6">
    <source>
        <dbReference type="Proteomes" id="UP000611215"/>
    </source>
</evidence>
<protein>
    <submittedName>
        <fullName evidence="5">Restriction endonuclease subunit S</fullName>
    </submittedName>
</protein>
<dbReference type="PANTHER" id="PTHR30408">
    <property type="entry name" value="TYPE-1 RESTRICTION ENZYME ECOKI SPECIFICITY PROTEIN"/>
    <property type="match status" value="1"/>
</dbReference>
<feature type="domain" description="Type I restriction modification DNA specificity" evidence="4">
    <location>
        <begin position="195"/>
        <end position="354"/>
    </location>
</feature>
<keyword evidence="5" id="KW-0540">Nuclease</keyword>
<evidence type="ECO:0000256" key="3">
    <source>
        <dbReference type="ARBA" id="ARBA00023125"/>
    </source>
</evidence>
<dbReference type="Pfam" id="PF01420">
    <property type="entry name" value="Methylase_S"/>
    <property type="match status" value="2"/>
</dbReference>
<keyword evidence="5" id="KW-0255">Endonuclease</keyword>
<keyword evidence="5" id="KW-0378">Hydrolase</keyword>
<gene>
    <name evidence="5" type="ORF">ITJ86_05090</name>
</gene>
<comment type="similarity">
    <text evidence="1">Belongs to the type-I restriction system S methylase family.</text>
</comment>
<reference evidence="5 6" key="1">
    <citation type="submission" date="2020-11" db="EMBL/GenBank/DDBJ databases">
        <title>Winogradskyella marina sp. nov., isolated from marine sediment.</title>
        <authorList>
            <person name="Bo J."/>
            <person name="Wang S."/>
            <person name="Song X."/>
            <person name="Du Z."/>
        </authorList>
    </citation>
    <scope>NUCLEOTIDE SEQUENCE [LARGE SCALE GENOMIC DNA]</scope>
    <source>
        <strain evidence="5 6">F6397</strain>
    </source>
</reference>
<keyword evidence="2" id="KW-0680">Restriction system</keyword>
<keyword evidence="3" id="KW-0238">DNA-binding</keyword>
<dbReference type="SUPFAM" id="SSF116734">
    <property type="entry name" value="DNA methylase specificity domain"/>
    <property type="match status" value="2"/>
</dbReference>
<evidence type="ECO:0000256" key="1">
    <source>
        <dbReference type="ARBA" id="ARBA00010923"/>
    </source>
</evidence>
<dbReference type="Gene3D" id="3.90.220.20">
    <property type="entry name" value="DNA methylase specificity domains"/>
    <property type="match status" value="3"/>
</dbReference>
<dbReference type="Proteomes" id="UP000611215">
    <property type="component" value="Unassembled WGS sequence"/>
</dbReference>
<dbReference type="InterPro" id="IPR044946">
    <property type="entry name" value="Restrct_endonuc_typeI_TRD_sf"/>
</dbReference>
<proteinExistence type="inferred from homology"/>
<evidence type="ECO:0000313" key="5">
    <source>
        <dbReference type="EMBL" id="MBF8149259.1"/>
    </source>
</evidence>
<feature type="domain" description="Type I restriction modification DNA specificity" evidence="4">
    <location>
        <begin position="2"/>
        <end position="148"/>
    </location>
</feature>
<dbReference type="CDD" id="cd17260">
    <property type="entry name" value="RMtype1_S_EcoEI-TRD1-CR1_like"/>
    <property type="match status" value="1"/>
</dbReference>
<dbReference type="EMBL" id="JADOET010000003">
    <property type="protein sequence ID" value="MBF8149259.1"/>
    <property type="molecule type" value="Genomic_DNA"/>
</dbReference>
<name>A0ABS0EFS9_9FLAO</name>
<dbReference type="CDD" id="cd17266">
    <property type="entry name" value="RMtype1_S_Sau1132ORF3780P-TRD2-CR2_like"/>
    <property type="match status" value="1"/>
</dbReference>
<dbReference type="PANTHER" id="PTHR30408:SF13">
    <property type="entry name" value="TYPE I RESTRICTION ENZYME HINDI SPECIFICITY SUBUNIT"/>
    <property type="match status" value="1"/>
</dbReference>